<accession>A0A345BLI1</accession>
<sequence>MSPMDFTYKVLEGKWFILTQDFHYPFTLRTIYRNAPGLDRMVSLTGVLPDDLFYITVPRGFVTDMASIPDMLQSVLKPNGPWAVAACLHDLLYQKCPSVATYPDTPAGRLSGAVDKDFADLMFLRTMQATGVGEAIAASFYDAVHLFGQSAYNDDNSDCHYTEFKESTVEYARNYLFFRPYIEPAVPIGERHALESGEATNVKYRNIKRAFLTDPGIALENANLESVA</sequence>
<dbReference type="InterPro" id="IPR010767">
    <property type="entry name" value="Phage_CGC-2007_Cje0229"/>
</dbReference>
<proteinExistence type="predicted"/>
<evidence type="ECO:0000313" key="2">
    <source>
        <dbReference type="Proteomes" id="UP000258581"/>
    </source>
</evidence>
<organism evidence="1 2">
    <name type="scientific">Erwinia phage Wellington</name>
    <dbReference type="NCBI Taxonomy" id="2267653"/>
    <lineage>
        <taxon>Viruses</taxon>
        <taxon>Duplodnaviria</taxon>
        <taxon>Heunggongvirae</taxon>
        <taxon>Uroviricota</taxon>
        <taxon>Caudoviricetes</taxon>
        <taxon>Chimalliviridae</taxon>
        <taxon>Wellingtonvirus</taxon>
        <taxon>Wellingtonvirus wellington</taxon>
    </lineage>
</organism>
<dbReference type="Pfam" id="PF07087">
    <property type="entry name" value="DUF1353"/>
    <property type="match status" value="1"/>
</dbReference>
<dbReference type="EMBL" id="MH426724">
    <property type="protein sequence ID" value="AXF51302.1"/>
    <property type="molecule type" value="Genomic_DNA"/>
</dbReference>
<evidence type="ECO:0000313" key="1">
    <source>
        <dbReference type="EMBL" id="AXF51302.1"/>
    </source>
</evidence>
<name>A0A345BLI1_9CAUD</name>
<gene>
    <name evidence="1" type="ORF">WELLINGTON_173</name>
</gene>
<protein>
    <submittedName>
        <fullName evidence="1">Putative tail assembly-like protein</fullName>
    </submittedName>
</protein>
<reference evidence="2" key="1">
    <citation type="submission" date="2018-06" db="EMBL/GenBank/DDBJ databases">
        <authorList>
            <person name="Sharma R."/>
            <person name="James B."/>
            <person name="Berg J.A."/>
            <person name="Breakwell D.P."/>
            <person name="Hope S."/>
            <person name="Grose J.H."/>
        </authorList>
    </citation>
    <scope>NUCLEOTIDE SEQUENCE [LARGE SCALE GENOMIC DNA]</scope>
</reference>
<keyword evidence="2" id="KW-1185">Reference proteome</keyword>
<dbReference type="Proteomes" id="UP000258581">
    <property type="component" value="Segment"/>
</dbReference>